<protein>
    <recommendedName>
        <fullName evidence="7">Survival Motor Neuron Gemin2-binding domain-containing protein</fullName>
    </recommendedName>
</protein>
<dbReference type="InterPro" id="IPR049481">
    <property type="entry name" value="SMN_G2-BD"/>
</dbReference>
<organism evidence="8">
    <name type="scientific">Aureoumbra lagunensis</name>
    <dbReference type="NCBI Taxonomy" id="44058"/>
    <lineage>
        <taxon>Eukaryota</taxon>
        <taxon>Sar</taxon>
        <taxon>Stramenopiles</taxon>
        <taxon>Ochrophyta</taxon>
        <taxon>Pelagophyceae</taxon>
        <taxon>Pelagomonadales</taxon>
        <taxon>Aureoumbra</taxon>
    </lineage>
</organism>
<dbReference type="InterPro" id="IPR047313">
    <property type="entry name" value="SMN_C"/>
</dbReference>
<feature type="domain" description="Survival Motor Neuron Gemin2-binding" evidence="7">
    <location>
        <begin position="11"/>
        <end position="27"/>
    </location>
</feature>
<accession>A0A7S3K5F0</accession>
<feature type="region of interest" description="Disordered" evidence="6">
    <location>
        <begin position="63"/>
        <end position="108"/>
    </location>
</feature>
<dbReference type="GO" id="GO:0005634">
    <property type="term" value="C:nucleus"/>
    <property type="evidence" value="ECO:0007669"/>
    <property type="project" value="UniProtKB-SubCell"/>
</dbReference>
<gene>
    <name evidence="8" type="ORF">ALAG00032_LOCUS14354</name>
</gene>
<dbReference type="CDD" id="cd22852">
    <property type="entry name" value="SMN_C"/>
    <property type="match status" value="1"/>
</dbReference>
<name>A0A7S3K5F0_9STRA</name>
<dbReference type="GO" id="GO:0006397">
    <property type="term" value="P:mRNA processing"/>
    <property type="evidence" value="ECO:0007669"/>
    <property type="project" value="UniProtKB-KW"/>
</dbReference>
<evidence type="ECO:0000256" key="3">
    <source>
        <dbReference type="ARBA" id="ARBA00022664"/>
    </source>
</evidence>
<dbReference type="Pfam" id="PF20636">
    <property type="entry name" value="SMN_G2-BD"/>
    <property type="match status" value="1"/>
</dbReference>
<keyword evidence="4" id="KW-0508">mRNA splicing</keyword>
<keyword evidence="3" id="KW-0507">mRNA processing</keyword>
<keyword evidence="5" id="KW-0539">Nucleus</keyword>
<dbReference type="PANTHER" id="PTHR39267:SF1">
    <property type="entry name" value="SURVIVAL MOTOR NEURON PROTEIN"/>
    <property type="match status" value="1"/>
</dbReference>
<evidence type="ECO:0000256" key="6">
    <source>
        <dbReference type="SAM" id="MobiDB-lite"/>
    </source>
</evidence>
<evidence type="ECO:0000256" key="1">
    <source>
        <dbReference type="ARBA" id="ARBA00004123"/>
    </source>
</evidence>
<evidence type="ECO:0000256" key="4">
    <source>
        <dbReference type="ARBA" id="ARBA00023187"/>
    </source>
</evidence>
<sequence>METTIDELEKWDDTALVDAFQKAMKSYPNEYEGREDTVEAAVEATAKDEDDKKEDDAAEKRFAQLLQRGTPSDTIDPSSGYGTWQPAQPSMSQTSVPPPLHPPVSTGDDGLSDLLASWYYAGYYTGRYRAFQEMQSQNKSTS</sequence>
<reference evidence="8" key="1">
    <citation type="submission" date="2021-01" db="EMBL/GenBank/DDBJ databases">
        <authorList>
            <person name="Corre E."/>
            <person name="Pelletier E."/>
            <person name="Niang G."/>
            <person name="Scheremetjew M."/>
            <person name="Finn R."/>
            <person name="Kale V."/>
            <person name="Holt S."/>
            <person name="Cochrane G."/>
            <person name="Meng A."/>
            <person name="Brown T."/>
            <person name="Cohen L."/>
        </authorList>
    </citation>
    <scope>NUCLEOTIDE SEQUENCE</scope>
    <source>
        <strain evidence="8">CCMP1510</strain>
    </source>
</reference>
<dbReference type="EMBL" id="HBIJ01022053">
    <property type="protein sequence ID" value="CAE0373553.1"/>
    <property type="molecule type" value="Transcribed_RNA"/>
</dbReference>
<evidence type="ECO:0000259" key="7">
    <source>
        <dbReference type="Pfam" id="PF20636"/>
    </source>
</evidence>
<feature type="compositionally biased region" description="Polar residues" evidence="6">
    <location>
        <begin position="67"/>
        <end position="95"/>
    </location>
</feature>
<dbReference type="AlphaFoldDB" id="A0A7S3K5F0"/>
<evidence type="ECO:0000256" key="2">
    <source>
        <dbReference type="ARBA" id="ARBA00005371"/>
    </source>
</evidence>
<dbReference type="GO" id="GO:0008380">
    <property type="term" value="P:RNA splicing"/>
    <property type="evidence" value="ECO:0007669"/>
    <property type="project" value="UniProtKB-KW"/>
</dbReference>
<dbReference type="Pfam" id="PF20635">
    <property type="entry name" value="SMN_YG-box"/>
    <property type="match status" value="1"/>
</dbReference>
<dbReference type="InterPro" id="IPR040424">
    <property type="entry name" value="Smn1"/>
</dbReference>
<dbReference type="PANTHER" id="PTHR39267">
    <property type="entry name" value="SURVIVAL MOTOR NEURON-LIKE PROTEIN 1"/>
    <property type="match status" value="1"/>
</dbReference>
<evidence type="ECO:0000313" key="8">
    <source>
        <dbReference type="EMBL" id="CAE0373553.1"/>
    </source>
</evidence>
<comment type="similarity">
    <text evidence="2">Belongs to the SMN family.</text>
</comment>
<proteinExistence type="inferred from homology"/>
<comment type="subcellular location">
    <subcellularLocation>
        <location evidence="1">Nucleus</location>
    </subcellularLocation>
</comment>
<evidence type="ECO:0000256" key="5">
    <source>
        <dbReference type="ARBA" id="ARBA00023242"/>
    </source>
</evidence>